<comment type="caution">
    <text evidence="2">The sequence shown here is derived from an EMBL/GenBank/DDBJ whole genome shotgun (WGS) entry which is preliminary data.</text>
</comment>
<gene>
    <name evidence="2" type="ORF">E2C01_081343</name>
</gene>
<evidence type="ECO:0000313" key="3">
    <source>
        <dbReference type="Proteomes" id="UP000324222"/>
    </source>
</evidence>
<protein>
    <submittedName>
        <fullName evidence="2">Uncharacterized protein</fullName>
    </submittedName>
</protein>
<evidence type="ECO:0000256" key="1">
    <source>
        <dbReference type="SAM" id="MobiDB-lite"/>
    </source>
</evidence>
<accession>A0A5B7IW25</accession>
<name>A0A5B7IW25_PORTR</name>
<dbReference type="EMBL" id="VSRR010071711">
    <property type="protein sequence ID" value="MPC86513.1"/>
    <property type="molecule type" value="Genomic_DNA"/>
</dbReference>
<dbReference type="Proteomes" id="UP000324222">
    <property type="component" value="Unassembled WGS sequence"/>
</dbReference>
<organism evidence="2 3">
    <name type="scientific">Portunus trituberculatus</name>
    <name type="common">Swimming crab</name>
    <name type="synonym">Neptunus trituberculatus</name>
    <dbReference type="NCBI Taxonomy" id="210409"/>
    <lineage>
        <taxon>Eukaryota</taxon>
        <taxon>Metazoa</taxon>
        <taxon>Ecdysozoa</taxon>
        <taxon>Arthropoda</taxon>
        <taxon>Crustacea</taxon>
        <taxon>Multicrustacea</taxon>
        <taxon>Malacostraca</taxon>
        <taxon>Eumalacostraca</taxon>
        <taxon>Eucarida</taxon>
        <taxon>Decapoda</taxon>
        <taxon>Pleocyemata</taxon>
        <taxon>Brachyura</taxon>
        <taxon>Eubrachyura</taxon>
        <taxon>Portunoidea</taxon>
        <taxon>Portunidae</taxon>
        <taxon>Portuninae</taxon>
        <taxon>Portunus</taxon>
    </lineage>
</organism>
<sequence>MGKEELLPREFPPFYPPDPPSQLSITPSTSVPVEACPRPPSAWLPATAQLGPDSSILLKGPETFKCQGARANANQCPSRGRWAVLCEEGDSA</sequence>
<feature type="compositionally biased region" description="Pro residues" evidence="1">
    <location>
        <begin position="10"/>
        <end position="20"/>
    </location>
</feature>
<feature type="compositionally biased region" description="Polar residues" evidence="1">
    <location>
        <begin position="21"/>
        <end position="31"/>
    </location>
</feature>
<proteinExistence type="predicted"/>
<evidence type="ECO:0000313" key="2">
    <source>
        <dbReference type="EMBL" id="MPC86513.1"/>
    </source>
</evidence>
<reference evidence="2 3" key="1">
    <citation type="submission" date="2019-05" db="EMBL/GenBank/DDBJ databases">
        <title>Another draft genome of Portunus trituberculatus and its Hox gene families provides insights of decapod evolution.</title>
        <authorList>
            <person name="Jeong J.-H."/>
            <person name="Song I."/>
            <person name="Kim S."/>
            <person name="Choi T."/>
            <person name="Kim D."/>
            <person name="Ryu S."/>
            <person name="Kim W."/>
        </authorList>
    </citation>
    <scope>NUCLEOTIDE SEQUENCE [LARGE SCALE GENOMIC DNA]</scope>
    <source>
        <tissue evidence="2">Muscle</tissue>
    </source>
</reference>
<keyword evidence="3" id="KW-1185">Reference proteome</keyword>
<feature type="region of interest" description="Disordered" evidence="1">
    <location>
        <begin position="1"/>
        <end position="34"/>
    </location>
</feature>
<dbReference type="AlphaFoldDB" id="A0A5B7IW25"/>